<sequence length="189" mass="21715">MTKTEYFIGRPKIFINIIYKGRGEFNAIKANQKNEISQKTVQYSHNADVVTIFANAPEKTIIESFTQVFCQVVESNVNDIGRIVMGQALEKEIVQTVSKAYCEIYLIPRSSIQQILSDNSKLGQQAKLYSTPEALDFKKHWNRSWRKANAEAAKRVEQMIHTNDQGLIIVAYNTLKWKNRNDNLSSIKR</sequence>
<keyword evidence="2" id="KW-1185">Reference proteome</keyword>
<comment type="caution">
    <text evidence="1">The sequence shown here is derived from an EMBL/GenBank/DDBJ whole genome shotgun (WGS) entry which is preliminary data.</text>
</comment>
<dbReference type="Proteomes" id="UP000023152">
    <property type="component" value="Unassembled WGS sequence"/>
</dbReference>
<dbReference type="AlphaFoldDB" id="X6LMH0"/>
<gene>
    <name evidence="1" type="ORF">RFI_34842</name>
</gene>
<accession>X6LMH0</accession>
<reference evidence="1 2" key="1">
    <citation type="journal article" date="2013" name="Curr. Biol.">
        <title>The Genome of the Foraminiferan Reticulomyxa filosa.</title>
        <authorList>
            <person name="Glockner G."/>
            <person name="Hulsmann N."/>
            <person name="Schleicher M."/>
            <person name="Noegel A.A."/>
            <person name="Eichinger L."/>
            <person name="Gallinger C."/>
            <person name="Pawlowski J."/>
            <person name="Sierra R."/>
            <person name="Euteneuer U."/>
            <person name="Pillet L."/>
            <person name="Moustafa A."/>
            <person name="Platzer M."/>
            <person name="Groth M."/>
            <person name="Szafranski K."/>
            <person name="Schliwa M."/>
        </authorList>
    </citation>
    <scope>NUCLEOTIDE SEQUENCE [LARGE SCALE GENOMIC DNA]</scope>
</reference>
<dbReference type="EMBL" id="ASPP01035435">
    <property type="protein sequence ID" value="ETO02576.1"/>
    <property type="molecule type" value="Genomic_DNA"/>
</dbReference>
<evidence type="ECO:0000313" key="2">
    <source>
        <dbReference type="Proteomes" id="UP000023152"/>
    </source>
</evidence>
<evidence type="ECO:0000313" key="1">
    <source>
        <dbReference type="EMBL" id="ETO02576.1"/>
    </source>
</evidence>
<protein>
    <submittedName>
        <fullName evidence="1">Uncharacterized protein</fullName>
    </submittedName>
</protein>
<name>X6LMH0_RETFI</name>
<feature type="non-terminal residue" evidence="1">
    <location>
        <position position="189"/>
    </location>
</feature>
<organism evidence="1 2">
    <name type="scientific">Reticulomyxa filosa</name>
    <dbReference type="NCBI Taxonomy" id="46433"/>
    <lineage>
        <taxon>Eukaryota</taxon>
        <taxon>Sar</taxon>
        <taxon>Rhizaria</taxon>
        <taxon>Retaria</taxon>
        <taxon>Foraminifera</taxon>
        <taxon>Monothalamids</taxon>
        <taxon>Reticulomyxidae</taxon>
        <taxon>Reticulomyxa</taxon>
    </lineage>
</organism>
<proteinExistence type="predicted"/>